<evidence type="ECO:0000256" key="8">
    <source>
        <dbReference type="ARBA" id="ARBA00022989"/>
    </source>
</evidence>
<accession>A0A1I6S288</accession>
<dbReference type="Proteomes" id="UP000321773">
    <property type="component" value="Unassembled WGS sequence"/>
</dbReference>
<keyword evidence="15" id="KW-1185">Reference proteome</keyword>
<evidence type="ECO:0000256" key="4">
    <source>
        <dbReference type="ARBA" id="ARBA00022679"/>
    </source>
</evidence>
<dbReference type="PROSITE" id="PS00428">
    <property type="entry name" value="FTSW_RODA_SPOVE"/>
    <property type="match status" value="1"/>
</dbReference>
<dbReference type="InterPro" id="IPR001182">
    <property type="entry name" value="FtsW/RodA"/>
</dbReference>
<feature type="transmembrane region" description="Helical" evidence="11">
    <location>
        <begin position="161"/>
        <end position="177"/>
    </location>
</feature>
<reference evidence="12 15" key="2">
    <citation type="submission" date="2019-07" db="EMBL/GenBank/DDBJ databases">
        <title>Whole genome shotgun sequence of Halolactibacillus miurensis NBRC 100873.</title>
        <authorList>
            <person name="Hosoyama A."/>
            <person name="Uohara A."/>
            <person name="Ohji S."/>
            <person name="Ichikawa N."/>
        </authorList>
    </citation>
    <scope>NUCLEOTIDE SEQUENCE [LARGE SCALE GENOMIC DNA]</scope>
    <source>
        <strain evidence="12 15">NBRC 100873</strain>
    </source>
</reference>
<dbReference type="GO" id="GO:0008360">
    <property type="term" value="P:regulation of cell shape"/>
    <property type="evidence" value="ECO:0007669"/>
    <property type="project" value="UniProtKB-KW"/>
</dbReference>
<feature type="transmembrane region" description="Helical" evidence="11">
    <location>
        <begin position="350"/>
        <end position="372"/>
    </location>
</feature>
<dbReference type="GO" id="GO:0032153">
    <property type="term" value="C:cell division site"/>
    <property type="evidence" value="ECO:0007669"/>
    <property type="project" value="TreeGrafter"/>
</dbReference>
<dbReference type="STRING" id="306541.SAMN05421668_10796"/>
<dbReference type="GO" id="GO:0071555">
    <property type="term" value="P:cell wall organization"/>
    <property type="evidence" value="ECO:0007669"/>
    <property type="project" value="UniProtKB-KW"/>
</dbReference>
<dbReference type="InterPro" id="IPR018365">
    <property type="entry name" value="Cell_cycle_FtsW-rel_CS"/>
</dbReference>
<name>A0A1I6S288_9BACI</name>
<evidence type="ECO:0000256" key="3">
    <source>
        <dbReference type="ARBA" id="ARBA00022676"/>
    </source>
</evidence>
<dbReference type="NCBIfam" id="TIGR02210">
    <property type="entry name" value="rodA_shape"/>
    <property type="match status" value="1"/>
</dbReference>
<keyword evidence="5 11" id="KW-0812">Transmembrane</keyword>
<dbReference type="GO" id="GO:0015648">
    <property type="term" value="F:lipid-linked peptidoglycan transporter activity"/>
    <property type="evidence" value="ECO:0007669"/>
    <property type="project" value="TreeGrafter"/>
</dbReference>
<evidence type="ECO:0000256" key="2">
    <source>
        <dbReference type="ARBA" id="ARBA00022475"/>
    </source>
</evidence>
<keyword evidence="9 11" id="KW-0472">Membrane</keyword>
<evidence type="ECO:0000256" key="9">
    <source>
        <dbReference type="ARBA" id="ARBA00023136"/>
    </source>
</evidence>
<keyword evidence="4" id="KW-0808">Transferase</keyword>
<keyword evidence="2" id="KW-1003">Cell membrane</keyword>
<dbReference type="PANTHER" id="PTHR30474:SF1">
    <property type="entry name" value="PEPTIDOGLYCAN GLYCOSYLTRANSFERASE MRDB"/>
    <property type="match status" value="1"/>
</dbReference>
<feature type="transmembrane region" description="Helical" evidence="11">
    <location>
        <begin position="274"/>
        <end position="300"/>
    </location>
</feature>
<dbReference type="InterPro" id="IPR011923">
    <property type="entry name" value="RodA/MrdB"/>
</dbReference>
<evidence type="ECO:0000313" key="14">
    <source>
        <dbReference type="Proteomes" id="UP000199139"/>
    </source>
</evidence>
<dbReference type="RefSeq" id="WP_089853548.1">
    <property type="nucleotide sequence ID" value="NZ_BJWJ01000020.1"/>
</dbReference>
<dbReference type="OrthoDB" id="9768187at2"/>
<dbReference type="GO" id="GO:0016757">
    <property type="term" value="F:glycosyltransferase activity"/>
    <property type="evidence" value="ECO:0007669"/>
    <property type="project" value="UniProtKB-KW"/>
</dbReference>
<evidence type="ECO:0000313" key="13">
    <source>
        <dbReference type="EMBL" id="SFS71075.1"/>
    </source>
</evidence>
<evidence type="ECO:0000313" key="12">
    <source>
        <dbReference type="EMBL" id="GEM04960.1"/>
    </source>
</evidence>
<keyword evidence="3" id="KW-0328">Glycosyltransferase</keyword>
<feature type="transmembrane region" description="Helical" evidence="11">
    <location>
        <begin position="312"/>
        <end position="330"/>
    </location>
</feature>
<feature type="transmembrane region" description="Helical" evidence="11">
    <location>
        <begin position="184"/>
        <end position="204"/>
    </location>
</feature>
<evidence type="ECO:0000256" key="10">
    <source>
        <dbReference type="ARBA" id="ARBA00023316"/>
    </source>
</evidence>
<comment type="subcellular location">
    <subcellularLocation>
        <location evidence="1">Membrane</location>
        <topology evidence="1">Multi-pass membrane protein</topology>
    </subcellularLocation>
</comment>
<keyword evidence="8 11" id="KW-1133">Transmembrane helix</keyword>
<dbReference type="EMBL" id="BJWJ01000020">
    <property type="protein sequence ID" value="GEM04960.1"/>
    <property type="molecule type" value="Genomic_DNA"/>
</dbReference>
<evidence type="ECO:0000313" key="15">
    <source>
        <dbReference type="Proteomes" id="UP000321773"/>
    </source>
</evidence>
<evidence type="ECO:0000256" key="6">
    <source>
        <dbReference type="ARBA" id="ARBA00022960"/>
    </source>
</evidence>
<feature type="transmembrane region" description="Helical" evidence="11">
    <location>
        <begin position="7"/>
        <end position="26"/>
    </location>
</feature>
<dbReference type="Proteomes" id="UP000199139">
    <property type="component" value="Unassembled WGS sequence"/>
</dbReference>
<proteinExistence type="predicted"/>
<dbReference type="GO" id="GO:0051301">
    <property type="term" value="P:cell division"/>
    <property type="evidence" value="ECO:0007669"/>
    <property type="project" value="InterPro"/>
</dbReference>
<feature type="transmembrane region" description="Helical" evidence="11">
    <location>
        <begin position="46"/>
        <end position="64"/>
    </location>
</feature>
<dbReference type="GO" id="GO:0005886">
    <property type="term" value="C:plasma membrane"/>
    <property type="evidence" value="ECO:0007669"/>
    <property type="project" value="TreeGrafter"/>
</dbReference>
<evidence type="ECO:0000256" key="11">
    <source>
        <dbReference type="SAM" id="Phobius"/>
    </source>
</evidence>
<organism evidence="13 14">
    <name type="scientific">Halolactibacillus miurensis</name>
    <dbReference type="NCBI Taxonomy" id="306541"/>
    <lineage>
        <taxon>Bacteria</taxon>
        <taxon>Bacillati</taxon>
        <taxon>Bacillota</taxon>
        <taxon>Bacilli</taxon>
        <taxon>Bacillales</taxon>
        <taxon>Bacillaceae</taxon>
        <taxon>Halolactibacillus</taxon>
    </lineage>
</organism>
<dbReference type="Pfam" id="PF01098">
    <property type="entry name" value="FTSW_RODA_SPOVE"/>
    <property type="match status" value="1"/>
</dbReference>
<feature type="transmembrane region" description="Helical" evidence="11">
    <location>
        <begin position="71"/>
        <end position="90"/>
    </location>
</feature>
<keyword evidence="7" id="KW-0573">Peptidoglycan synthesis</keyword>
<dbReference type="PANTHER" id="PTHR30474">
    <property type="entry name" value="CELL CYCLE PROTEIN"/>
    <property type="match status" value="1"/>
</dbReference>
<keyword evidence="6" id="KW-0133">Cell shape</keyword>
<dbReference type="EMBL" id="FPAI01000007">
    <property type="protein sequence ID" value="SFS71075.1"/>
    <property type="molecule type" value="Genomic_DNA"/>
</dbReference>
<keyword evidence="10" id="KW-0961">Cell wall biogenesis/degradation</keyword>
<reference evidence="13 14" key="1">
    <citation type="submission" date="2016-10" db="EMBL/GenBank/DDBJ databases">
        <authorList>
            <person name="de Groot N.N."/>
        </authorList>
    </citation>
    <scope>NUCLEOTIDE SEQUENCE [LARGE SCALE GENOMIC DNA]</scope>
    <source>
        <strain evidence="13 14">DSM 17074</strain>
    </source>
</reference>
<gene>
    <name evidence="12" type="ORF">HMI01_19480</name>
    <name evidence="13" type="ORF">SAMN05421668_10796</name>
</gene>
<evidence type="ECO:0000256" key="7">
    <source>
        <dbReference type="ARBA" id="ARBA00022984"/>
    </source>
</evidence>
<evidence type="ECO:0000256" key="5">
    <source>
        <dbReference type="ARBA" id="ARBA00022692"/>
    </source>
</evidence>
<feature type="transmembrane region" description="Helical" evidence="11">
    <location>
        <begin position="137"/>
        <end position="155"/>
    </location>
</feature>
<protein>
    <submittedName>
        <fullName evidence="13">Rod shape-determining protein RodA</fullName>
    </submittedName>
</protein>
<dbReference type="GO" id="GO:0009252">
    <property type="term" value="P:peptidoglycan biosynthetic process"/>
    <property type="evidence" value="ECO:0007669"/>
    <property type="project" value="UniProtKB-KW"/>
</dbReference>
<sequence length="385" mass="43079">MQKKLPIDYTIVFILGCLFTISLLAIYSGSGQYASGDPTFFIKRQLVFIFLGLIVMMVVAFFDFELLEKWTWLFYLGGIFLLVLVEFIGVERNGSQRWIDVKVTEIQPSEFMKIFLVLHIAMILSKIGKYRLDFKPSLWVLAKILLFTMIPLYLIWQQPDLGTTLMILFSVTALLLISSLSLKLLGILVATGLTGFAALVYLFLYQRDILERFVASHQMARIYGWLDPEGYSRGFGYQLQQALLGIGSGQLSGSGFKEGYQVQSGHIPEAHTDFIFAVIGEEFGFIGTSLVVVLFFLLIYRIITIALHANSLFGMYICVGVIALLTFQIFQNIGMTIGLMPITGLALPFVSYGGSALLTNMLAIGLVTSVHLRTKTYMFGNDGEE</sequence>
<dbReference type="AlphaFoldDB" id="A0A1I6S288"/>
<evidence type="ECO:0000256" key="1">
    <source>
        <dbReference type="ARBA" id="ARBA00004141"/>
    </source>
</evidence>